<name>A0A158QG71_HYMDI</name>
<organism evidence="3">
    <name type="scientific">Hymenolepis diminuta</name>
    <name type="common">Rat tapeworm</name>
    <dbReference type="NCBI Taxonomy" id="6216"/>
    <lineage>
        <taxon>Eukaryota</taxon>
        <taxon>Metazoa</taxon>
        <taxon>Spiralia</taxon>
        <taxon>Lophotrochozoa</taxon>
        <taxon>Platyhelminthes</taxon>
        <taxon>Cestoda</taxon>
        <taxon>Eucestoda</taxon>
        <taxon>Cyclophyllidea</taxon>
        <taxon>Hymenolepididae</taxon>
        <taxon>Hymenolepis</taxon>
    </lineage>
</organism>
<gene>
    <name evidence="1" type="ORF">HDID_LOCUS10059</name>
</gene>
<dbReference type="OrthoDB" id="6282652at2759"/>
<evidence type="ECO:0000313" key="2">
    <source>
        <dbReference type="Proteomes" id="UP000274504"/>
    </source>
</evidence>
<evidence type="ECO:0000313" key="1">
    <source>
        <dbReference type="EMBL" id="VDL62612.1"/>
    </source>
</evidence>
<reference evidence="1 2" key="2">
    <citation type="submission" date="2018-11" db="EMBL/GenBank/DDBJ databases">
        <authorList>
            <consortium name="Pathogen Informatics"/>
        </authorList>
    </citation>
    <scope>NUCLEOTIDE SEQUENCE [LARGE SCALE GENOMIC DNA]</scope>
</reference>
<dbReference type="Proteomes" id="UP000274504">
    <property type="component" value="Unassembled WGS sequence"/>
</dbReference>
<dbReference type="AlphaFoldDB" id="A0A158QG71"/>
<protein>
    <submittedName>
        <fullName evidence="3">Kelch repeat-containing protein</fullName>
    </submittedName>
</protein>
<evidence type="ECO:0000313" key="3">
    <source>
        <dbReference type="WBParaSite" id="HDID_0001006101-mRNA-1"/>
    </source>
</evidence>
<sequence length="229" mass="25475">MIEERSHFGAVNIPNSGVLVIGGIGRNRLPLRFTDLLTLWSGKGGDGESVKLEWLPFYLMLRELCGDHLATYFQGGVYVVGCGENVNAMEMLDVEAGGQWTFLTSFGLRQRLNNYSMWKKKASKRKLSECGAFVVLKDGSLFSEISYFAPSLIITQFDYLVLINYLCIPLTIPVVQALHKQTSCVLSWPMSHRPGKAGHEALNIVDDITISVSEIKSGNLDEVNSFIQH</sequence>
<dbReference type="WBParaSite" id="HDID_0001006101-mRNA-1">
    <property type="protein sequence ID" value="HDID_0001006101-mRNA-1"/>
    <property type="gene ID" value="HDID_0001006101"/>
</dbReference>
<accession>A0A158QG71</accession>
<reference evidence="3" key="1">
    <citation type="submission" date="2016-04" db="UniProtKB">
        <authorList>
            <consortium name="WormBaseParasite"/>
        </authorList>
    </citation>
    <scope>IDENTIFICATION</scope>
</reference>
<dbReference type="EMBL" id="UYSG01011508">
    <property type="protein sequence ID" value="VDL62612.1"/>
    <property type="molecule type" value="Genomic_DNA"/>
</dbReference>
<proteinExistence type="predicted"/>